<feature type="binding site" evidence="2">
    <location>
        <begin position="24"/>
        <end position="31"/>
    </location>
    <ligand>
        <name>ATP</name>
        <dbReference type="ChEBI" id="CHEBI:30616"/>
    </ligand>
</feature>
<dbReference type="GO" id="GO:0009254">
    <property type="term" value="P:peptidoglycan turnover"/>
    <property type="evidence" value="ECO:0007669"/>
    <property type="project" value="UniProtKB-UniRule"/>
</dbReference>
<name>K9HBM8_9PROT</name>
<keyword evidence="2" id="KW-0067">ATP-binding</keyword>
<dbReference type="EC" id="2.7.1.170" evidence="2"/>
<proteinExistence type="inferred from homology"/>
<dbReference type="EMBL" id="ANHY01000037">
    <property type="protein sequence ID" value="EKV26126.1"/>
    <property type="molecule type" value="Genomic_DNA"/>
</dbReference>
<dbReference type="GO" id="GO:0016301">
    <property type="term" value="F:kinase activity"/>
    <property type="evidence" value="ECO:0007669"/>
    <property type="project" value="UniProtKB-KW"/>
</dbReference>
<dbReference type="InterPro" id="IPR005338">
    <property type="entry name" value="Anhydro_N_Ac-Mur_kinase"/>
</dbReference>
<keyword evidence="1 2" id="KW-0119">Carbohydrate metabolism</keyword>
<dbReference type="InterPro" id="IPR043129">
    <property type="entry name" value="ATPase_NBD"/>
</dbReference>
<dbReference type="STRING" id="1238182.C882_2894"/>
<dbReference type="PATRIC" id="fig|1238182.3.peg.4445"/>
<dbReference type="UniPathway" id="UPA00343"/>
<comment type="pathway">
    <text evidence="2">Amino-sugar metabolism; 1,6-anhydro-N-acetylmuramate degradation.</text>
</comment>
<dbReference type="PANTHER" id="PTHR30605">
    <property type="entry name" value="ANHYDRO-N-ACETYLMURAMIC ACID KINASE"/>
    <property type="match status" value="1"/>
</dbReference>
<dbReference type="UniPathway" id="UPA00544"/>
<evidence type="ECO:0000313" key="4">
    <source>
        <dbReference type="Proteomes" id="UP000009881"/>
    </source>
</evidence>
<comment type="pathway">
    <text evidence="2">Cell wall biogenesis; peptidoglycan recycling.</text>
</comment>
<keyword evidence="2" id="KW-0808">Transferase</keyword>
<evidence type="ECO:0000313" key="3">
    <source>
        <dbReference type="EMBL" id="EKV26126.1"/>
    </source>
</evidence>
<dbReference type="HAMAP" id="MF_01270">
    <property type="entry name" value="AnhMurNAc_kinase"/>
    <property type="match status" value="1"/>
</dbReference>
<keyword evidence="2" id="KW-0547">Nucleotide-binding</keyword>
<sequence>MMPSDFAPAASTFQPLRTIGLMSGTSMDGIDAAMIVTDGHRVLETGPRLTRAYDKAFRDRLRACLGGAAPADEIAAVERELTLLHAEVVDGLMAETGAVDVIGFHGHTILHRPEARRTWQIGDGALLARETGVPVIDSLRTDDVAAGGQGAPLVPVYHAALAEALDKPLAVLNVGGVANVTFIGRDGTLIAFDTGPGNALIDDWVYARAGVPMDAEGRLALKGRADEGVVAEMLAAHPYFEARPPKSLDRDDFTTEPVAALGTEDGAATLTAFTAAAVAKARDHLPEAPALWIVTGGGRLNPALVAALSRRLAPAAVEPVELVGWDGDAVEAQAFAFLAVRSLRGLPLTMPGTTGCPEPLSGGRRHNP</sequence>
<dbReference type="Proteomes" id="UP000009881">
    <property type="component" value="Unassembled WGS sequence"/>
</dbReference>
<dbReference type="GO" id="GO:0097175">
    <property type="term" value="P:1,6-anhydro-N-acetyl-beta-muramic acid catabolic process"/>
    <property type="evidence" value="ECO:0007669"/>
    <property type="project" value="UniProtKB-UniRule"/>
</dbReference>
<keyword evidence="4" id="KW-1185">Reference proteome</keyword>
<reference evidence="3 4" key="1">
    <citation type="journal article" date="2013" name="Genome Announc.">
        <title>Draft Genome Sequence of an Alphaproteobacterium, Caenispirillum salinarum AK4(T), Isolated from a Solar Saltern.</title>
        <authorList>
            <person name="Khatri I."/>
            <person name="Singh A."/>
            <person name="Korpole S."/>
            <person name="Pinnaka A.K."/>
            <person name="Subramanian S."/>
        </authorList>
    </citation>
    <scope>NUCLEOTIDE SEQUENCE [LARGE SCALE GENOMIC DNA]</scope>
    <source>
        <strain evidence="3 4">AK4</strain>
    </source>
</reference>
<dbReference type="Gene3D" id="3.30.420.40">
    <property type="match status" value="2"/>
</dbReference>
<protein>
    <recommendedName>
        <fullName evidence="2">Anhydro-N-acetylmuramic acid kinase</fullName>
        <ecNumber evidence="2">2.7.1.170</ecNumber>
    </recommendedName>
    <alternativeName>
        <fullName evidence="2">AnhMurNAc kinase</fullName>
    </alternativeName>
</protein>
<dbReference type="GO" id="GO:0016773">
    <property type="term" value="F:phosphotransferase activity, alcohol group as acceptor"/>
    <property type="evidence" value="ECO:0007669"/>
    <property type="project" value="UniProtKB-UniRule"/>
</dbReference>
<dbReference type="GO" id="GO:0005524">
    <property type="term" value="F:ATP binding"/>
    <property type="evidence" value="ECO:0007669"/>
    <property type="project" value="UniProtKB-UniRule"/>
</dbReference>
<organism evidence="3 4">
    <name type="scientific">Caenispirillum salinarum AK4</name>
    <dbReference type="NCBI Taxonomy" id="1238182"/>
    <lineage>
        <taxon>Bacteria</taxon>
        <taxon>Pseudomonadati</taxon>
        <taxon>Pseudomonadota</taxon>
        <taxon>Alphaproteobacteria</taxon>
        <taxon>Rhodospirillales</taxon>
        <taxon>Novispirillaceae</taxon>
        <taxon>Caenispirillum</taxon>
    </lineage>
</organism>
<evidence type="ECO:0000256" key="1">
    <source>
        <dbReference type="ARBA" id="ARBA00023277"/>
    </source>
</evidence>
<comment type="function">
    <text evidence="2">Catalyzes the specific phosphorylation of 1,6-anhydro-N-acetylmuramic acid (anhMurNAc) with the simultaneous cleavage of the 1,6-anhydro ring, generating MurNAc-6-P. Is required for the utilization of anhMurNAc either imported from the medium or derived from its own cell wall murein, and thus plays a role in cell wall recycling.</text>
</comment>
<dbReference type="SUPFAM" id="SSF53067">
    <property type="entry name" value="Actin-like ATPase domain"/>
    <property type="match status" value="1"/>
</dbReference>
<dbReference type="GO" id="GO:0006040">
    <property type="term" value="P:amino sugar metabolic process"/>
    <property type="evidence" value="ECO:0007669"/>
    <property type="project" value="InterPro"/>
</dbReference>
<dbReference type="NCBIfam" id="NF007141">
    <property type="entry name" value="PRK09585.1-5"/>
    <property type="match status" value="1"/>
</dbReference>
<accession>K9HBM8</accession>
<evidence type="ECO:0000256" key="2">
    <source>
        <dbReference type="HAMAP-Rule" id="MF_01270"/>
    </source>
</evidence>
<dbReference type="PANTHER" id="PTHR30605:SF0">
    <property type="entry name" value="ANHYDRO-N-ACETYLMURAMIC ACID KINASE"/>
    <property type="match status" value="1"/>
</dbReference>
<dbReference type="Pfam" id="PF03702">
    <property type="entry name" value="AnmK"/>
    <property type="match status" value="1"/>
</dbReference>
<comment type="similarity">
    <text evidence="2">Belongs to the anhydro-N-acetylmuramic acid kinase family.</text>
</comment>
<gene>
    <name evidence="2" type="primary">anmK</name>
    <name evidence="3" type="ORF">C882_2894</name>
</gene>
<dbReference type="AlphaFoldDB" id="K9HBM8"/>
<comment type="caution">
    <text evidence="3">The sequence shown here is derived from an EMBL/GenBank/DDBJ whole genome shotgun (WGS) entry which is preliminary data.</text>
</comment>
<keyword evidence="2 3" id="KW-0418">Kinase</keyword>
<dbReference type="eggNOG" id="COG2377">
    <property type="taxonomic scope" value="Bacteria"/>
</dbReference>
<comment type="catalytic activity">
    <reaction evidence="2">
        <text>1,6-anhydro-N-acetyl-beta-muramate + ATP + H2O = N-acetyl-D-muramate 6-phosphate + ADP + H(+)</text>
        <dbReference type="Rhea" id="RHEA:24952"/>
        <dbReference type="ChEBI" id="CHEBI:15377"/>
        <dbReference type="ChEBI" id="CHEBI:15378"/>
        <dbReference type="ChEBI" id="CHEBI:30616"/>
        <dbReference type="ChEBI" id="CHEBI:58690"/>
        <dbReference type="ChEBI" id="CHEBI:58722"/>
        <dbReference type="ChEBI" id="CHEBI:456216"/>
        <dbReference type="EC" id="2.7.1.170"/>
    </reaction>
</comment>